<feature type="binding site" evidence="4">
    <location>
        <position position="372"/>
    </location>
    <ligand>
        <name>S-adenosyl-L-methionine</name>
        <dbReference type="ChEBI" id="CHEBI:59789"/>
    </ligand>
</feature>
<dbReference type="PROSITE" id="PS01231">
    <property type="entry name" value="TRMA_2"/>
    <property type="match status" value="1"/>
</dbReference>
<evidence type="ECO:0000256" key="4">
    <source>
        <dbReference type="PROSITE-ProRule" id="PRU01024"/>
    </source>
</evidence>
<dbReference type="NCBIfam" id="TIGR00479">
    <property type="entry name" value="rumA"/>
    <property type="match status" value="1"/>
</dbReference>
<evidence type="ECO:0000313" key="8">
    <source>
        <dbReference type="Proteomes" id="UP000319040"/>
    </source>
</evidence>
<proteinExistence type="inferred from homology"/>
<dbReference type="EMBL" id="FXTB01000007">
    <property type="protein sequence ID" value="SMO76417.1"/>
    <property type="molecule type" value="Genomic_DNA"/>
</dbReference>
<dbReference type="InterPro" id="IPR012340">
    <property type="entry name" value="NA-bd_OB-fold"/>
</dbReference>
<dbReference type="Gene3D" id="2.40.50.1070">
    <property type="match status" value="1"/>
</dbReference>
<dbReference type="AlphaFoldDB" id="A0A521DXI8"/>
<dbReference type="GO" id="GO:0070041">
    <property type="term" value="F:rRNA (uridine-C5-)-methyltransferase activity"/>
    <property type="evidence" value="ECO:0007669"/>
    <property type="project" value="TreeGrafter"/>
</dbReference>
<dbReference type="PROSITE" id="PS51687">
    <property type="entry name" value="SAM_MT_RNA_M5U"/>
    <property type="match status" value="1"/>
</dbReference>
<dbReference type="Pfam" id="PF05958">
    <property type="entry name" value="tRNA_U5-meth_tr"/>
    <property type="match status" value="1"/>
</dbReference>
<gene>
    <name evidence="7" type="ORF">SAMN06265379_10712</name>
</gene>
<dbReference type="SUPFAM" id="SSF50249">
    <property type="entry name" value="Nucleic acid-binding proteins"/>
    <property type="match status" value="1"/>
</dbReference>
<keyword evidence="8" id="KW-1185">Reference proteome</keyword>
<dbReference type="PANTHER" id="PTHR11061:SF30">
    <property type="entry name" value="TRNA (URACIL(54)-C(5))-METHYLTRANSFERASE"/>
    <property type="match status" value="1"/>
</dbReference>
<evidence type="ECO:0000256" key="2">
    <source>
        <dbReference type="ARBA" id="ARBA00022679"/>
    </source>
</evidence>
<accession>A0A521DXI8</accession>
<feature type="binding site" evidence="4">
    <location>
        <position position="421"/>
    </location>
    <ligand>
        <name>S-adenosyl-L-methionine</name>
        <dbReference type="ChEBI" id="CHEBI:59789"/>
    </ligand>
</feature>
<dbReference type="InterPro" id="IPR010280">
    <property type="entry name" value="U5_MeTrfase_fam"/>
</dbReference>
<dbReference type="PANTHER" id="PTHR11061">
    <property type="entry name" value="RNA M5U METHYLTRANSFERASE"/>
    <property type="match status" value="1"/>
</dbReference>
<feature type="binding site" evidence="4">
    <location>
        <position position="322"/>
    </location>
    <ligand>
        <name>S-adenosyl-L-methionine</name>
        <dbReference type="ChEBI" id="CHEBI:59789"/>
    </ligand>
</feature>
<evidence type="ECO:0000313" key="7">
    <source>
        <dbReference type="EMBL" id="SMO76417.1"/>
    </source>
</evidence>
<dbReference type="InterPro" id="IPR002792">
    <property type="entry name" value="TRAM_dom"/>
</dbReference>
<feature type="active site" description="Nucleophile" evidence="4">
    <location>
        <position position="448"/>
    </location>
</feature>
<dbReference type="CDD" id="cd02440">
    <property type="entry name" value="AdoMet_MTases"/>
    <property type="match status" value="1"/>
</dbReference>
<dbReference type="Gene3D" id="2.40.50.140">
    <property type="entry name" value="Nucleic acid-binding proteins"/>
    <property type="match status" value="1"/>
</dbReference>
<evidence type="ECO:0000259" key="6">
    <source>
        <dbReference type="PROSITE" id="PS50926"/>
    </source>
</evidence>
<feature type="binding site" evidence="4">
    <location>
        <position position="351"/>
    </location>
    <ligand>
        <name>S-adenosyl-L-methionine</name>
        <dbReference type="ChEBI" id="CHEBI:59789"/>
    </ligand>
</feature>
<keyword evidence="1 4" id="KW-0489">Methyltransferase</keyword>
<keyword evidence="3 4" id="KW-0949">S-adenosyl-L-methionine</keyword>
<sequence>MEMLAAHRLSQFLLSYFKKIIVGRSRKRKPLFEQVEITDVAAEGKALARIDEKVLFVQHAVPGDIVDVQVNKKRKNYYEGYVTQYHKKSEIRIAPFCSHFGICGGCKWQPLPYSEQLKYKQREVASNLQRIGKVELPEISSIIPSKKTQFYRNKLEYTFSNKRWLESDEMQLEEDSLERNGLGFHIPRMFDKVVDIKKCYLQEEPSNSIRLAIRKYALENGLSFFDIRKQVGFLRTLIIRTTSSGEVMVIVAFYHEDVEKREGLLNHLKTQFPQLTSLMYVINEKANDTIADQDIICFSGRDYIEEEMEGLKFRIGPKSFYQTNSEQAHELYKITRDFAGLTGNEVVYDLYTGTGTIANFVAGKAQKVVGIEYIPEAIEDAKVNSANNNIANTHFYAGDMKDILNEDFIAENGRPDVIIVDPPRAGMHEDVVKTILKTSAPKIVYVSCNPATQARDLNILNEKYSVTQIQPVDMFPHTHHVENVVCLERK</sequence>
<dbReference type="InterPro" id="IPR030391">
    <property type="entry name" value="MeTrfase_TrmA_CS"/>
</dbReference>
<dbReference type="Proteomes" id="UP000319040">
    <property type="component" value="Unassembled WGS sequence"/>
</dbReference>
<dbReference type="FunFam" id="3.40.50.150:FF:000009">
    <property type="entry name" value="23S rRNA (Uracil(1939)-C(5))-methyltransferase RlmD"/>
    <property type="match status" value="1"/>
</dbReference>
<evidence type="ECO:0000256" key="5">
    <source>
        <dbReference type="PROSITE-ProRule" id="PRU10015"/>
    </source>
</evidence>
<dbReference type="PROSITE" id="PS50926">
    <property type="entry name" value="TRAM"/>
    <property type="match status" value="1"/>
</dbReference>
<dbReference type="SUPFAM" id="SSF53335">
    <property type="entry name" value="S-adenosyl-L-methionine-dependent methyltransferases"/>
    <property type="match status" value="1"/>
</dbReference>
<keyword evidence="2 4" id="KW-0808">Transferase</keyword>
<dbReference type="Pfam" id="PF01938">
    <property type="entry name" value="TRAM"/>
    <property type="match status" value="1"/>
</dbReference>
<dbReference type="InterPro" id="IPR030390">
    <property type="entry name" value="MeTrfase_TrmA_AS"/>
</dbReference>
<name>A0A521DXI8_SACCC</name>
<dbReference type="GO" id="GO:0070475">
    <property type="term" value="P:rRNA base methylation"/>
    <property type="evidence" value="ECO:0007669"/>
    <property type="project" value="TreeGrafter"/>
</dbReference>
<organism evidence="7 8">
    <name type="scientific">Saccharicrinis carchari</name>
    <dbReference type="NCBI Taxonomy" id="1168039"/>
    <lineage>
        <taxon>Bacteria</taxon>
        <taxon>Pseudomonadati</taxon>
        <taxon>Bacteroidota</taxon>
        <taxon>Bacteroidia</taxon>
        <taxon>Marinilabiliales</taxon>
        <taxon>Marinilabiliaceae</taxon>
        <taxon>Saccharicrinis</taxon>
    </lineage>
</organism>
<dbReference type="InterPro" id="IPR029063">
    <property type="entry name" value="SAM-dependent_MTases_sf"/>
</dbReference>
<dbReference type="Gene3D" id="3.40.50.150">
    <property type="entry name" value="Vaccinia Virus protein VP39"/>
    <property type="match status" value="1"/>
</dbReference>
<protein>
    <submittedName>
        <fullName evidence="7">23S rRNA (Uracil1939-C5)-methyltransferase</fullName>
    </submittedName>
</protein>
<comment type="similarity">
    <text evidence="4">Belongs to the class I-like SAM-binding methyltransferase superfamily. RNA M5U methyltransferase family.</text>
</comment>
<reference evidence="7 8" key="1">
    <citation type="submission" date="2017-05" db="EMBL/GenBank/DDBJ databases">
        <authorList>
            <person name="Varghese N."/>
            <person name="Submissions S."/>
        </authorList>
    </citation>
    <scope>NUCLEOTIDE SEQUENCE [LARGE SCALE GENOMIC DNA]</scope>
    <source>
        <strain evidence="7 8">DSM 27040</strain>
    </source>
</reference>
<evidence type="ECO:0000256" key="3">
    <source>
        <dbReference type="ARBA" id="ARBA00022691"/>
    </source>
</evidence>
<dbReference type="PROSITE" id="PS01230">
    <property type="entry name" value="TRMA_1"/>
    <property type="match status" value="1"/>
</dbReference>
<feature type="domain" description="TRAM" evidence="6">
    <location>
        <begin position="19"/>
        <end position="84"/>
    </location>
</feature>
<evidence type="ECO:0000256" key="1">
    <source>
        <dbReference type="ARBA" id="ARBA00022603"/>
    </source>
</evidence>
<feature type="active site" evidence="5">
    <location>
        <position position="448"/>
    </location>
</feature>